<accession>A0A419T918</accession>
<evidence type="ECO:0000259" key="2">
    <source>
        <dbReference type="PROSITE" id="PS50943"/>
    </source>
</evidence>
<dbReference type="Gene3D" id="1.10.260.40">
    <property type="entry name" value="lambda repressor-like DNA-binding domains"/>
    <property type="match status" value="1"/>
</dbReference>
<comment type="caution">
    <text evidence="3">The sequence shown here is derived from an EMBL/GenBank/DDBJ whole genome shotgun (WGS) entry which is preliminary data.</text>
</comment>
<dbReference type="InterPro" id="IPR001387">
    <property type="entry name" value="Cro/C1-type_HTH"/>
</dbReference>
<dbReference type="CDD" id="cd00093">
    <property type="entry name" value="HTH_XRE"/>
    <property type="match status" value="1"/>
</dbReference>
<dbReference type="RefSeq" id="WP_120195390.1">
    <property type="nucleotide sequence ID" value="NZ_MCIA01000003.1"/>
</dbReference>
<gene>
    <name evidence="3" type="ORF">BET01_12410</name>
</gene>
<feature type="region of interest" description="Disordered" evidence="1">
    <location>
        <begin position="1"/>
        <end position="22"/>
    </location>
</feature>
<evidence type="ECO:0000256" key="1">
    <source>
        <dbReference type="SAM" id="MobiDB-lite"/>
    </source>
</evidence>
<dbReference type="Pfam" id="PF01381">
    <property type="entry name" value="HTH_3"/>
    <property type="match status" value="1"/>
</dbReference>
<dbReference type="Proteomes" id="UP000284277">
    <property type="component" value="Unassembled WGS sequence"/>
</dbReference>
<dbReference type="EMBL" id="MCIA01000003">
    <property type="protein sequence ID" value="RKD33962.1"/>
    <property type="molecule type" value="Genomic_DNA"/>
</dbReference>
<dbReference type="SMART" id="SM00530">
    <property type="entry name" value="HTH_XRE"/>
    <property type="match status" value="1"/>
</dbReference>
<keyword evidence="4" id="KW-1185">Reference proteome</keyword>
<reference evidence="3 4" key="1">
    <citation type="submission" date="2016-08" db="EMBL/GenBank/DDBJ databases">
        <title>A new outlook on sporulation: Clostridium algidixylanolyticum.</title>
        <authorList>
            <person name="Poppleton D.I."/>
            <person name="Gribaldo S."/>
        </authorList>
    </citation>
    <scope>NUCLEOTIDE SEQUENCE [LARGE SCALE GENOMIC DNA]</scope>
    <source>
        <strain evidence="3 4">SPL73</strain>
    </source>
</reference>
<organism evidence="3 4">
    <name type="scientific">Lacrimispora algidixylanolytica</name>
    <dbReference type="NCBI Taxonomy" id="94868"/>
    <lineage>
        <taxon>Bacteria</taxon>
        <taxon>Bacillati</taxon>
        <taxon>Bacillota</taxon>
        <taxon>Clostridia</taxon>
        <taxon>Lachnospirales</taxon>
        <taxon>Lachnospiraceae</taxon>
        <taxon>Lacrimispora</taxon>
    </lineage>
</organism>
<dbReference type="OrthoDB" id="9815805at2"/>
<proteinExistence type="predicted"/>
<evidence type="ECO:0000313" key="3">
    <source>
        <dbReference type="EMBL" id="RKD33962.1"/>
    </source>
</evidence>
<dbReference type="SUPFAM" id="SSF47413">
    <property type="entry name" value="lambda repressor-like DNA-binding domains"/>
    <property type="match status" value="1"/>
</dbReference>
<dbReference type="GO" id="GO:0003677">
    <property type="term" value="F:DNA binding"/>
    <property type="evidence" value="ECO:0007669"/>
    <property type="project" value="InterPro"/>
</dbReference>
<dbReference type="InterPro" id="IPR010982">
    <property type="entry name" value="Lambda_DNA-bd_dom_sf"/>
</dbReference>
<dbReference type="AlphaFoldDB" id="A0A419T918"/>
<name>A0A419T918_9FIRM</name>
<feature type="domain" description="HTH cro/C1-type" evidence="2">
    <location>
        <begin position="8"/>
        <end position="63"/>
    </location>
</feature>
<dbReference type="PROSITE" id="PS50943">
    <property type="entry name" value="HTH_CROC1"/>
    <property type="match status" value="1"/>
</dbReference>
<protein>
    <recommendedName>
        <fullName evidence="2">HTH cro/C1-type domain-containing protein</fullName>
    </recommendedName>
</protein>
<sequence length="158" mass="17977">MSITGQRIKSRRKQKQMSADEVASKLGVSRSTIFRYENGHIEKVPANVLERLAEILDTTPTYLMGWDDDSITSNTLNLNSVSSLGKSPEDRNAAMVKESSEDSYEIDERFRFISMKATPIDKDSIINMAEIYLTLTEVGKKKAFDYIIDLSEHTKYQK</sequence>
<evidence type="ECO:0000313" key="4">
    <source>
        <dbReference type="Proteomes" id="UP000284277"/>
    </source>
</evidence>